<dbReference type="AlphaFoldDB" id="A0A9E2L090"/>
<gene>
    <name evidence="1" type="ORF">IAA16_02330</name>
</gene>
<dbReference type="PROSITE" id="PS51257">
    <property type="entry name" value="PROKAR_LIPOPROTEIN"/>
    <property type="match status" value="1"/>
</dbReference>
<accession>A0A9E2L090</accession>
<comment type="caution">
    <text evidence="1">The sequence shown here is derived from an EMBL/GenBank/DDBJ whole genome shotgun (WGS) entry which is preliminary data.</text>
</comment>
<evidence type="ECO:0000313" key="1">
    <source>
        <dbReference type="EMBL" id="MBU3849384.1"/>
    </source>
</evidence>
<evidence type="ECO:0000313" key="2">
    <source>
        <dbReference type="Proteomes" id="UP000823914"/>
    </source>
</evidence>
<dbReference type="InterPro" id="IPR011042">
    <property type="entry name" value="6-blade_b-propeller_TolB-like"/>
</dbReference>
<dbReference type="Gene3D" id="2.120.10.30">
    <property type="entry name" value="TolB, C-terminal domain"/>
    <property type="match status" value="1"/>
</dbReference>
<dbReference type="NCBIfam" id="NF047780">
    <property type="entry name" value="LIC12708_fam"/>
    <property type="match status" value="1"/>
</dbReference>
<sequence length="413" mass="47198">MYIDFKKNCFYVLVLAILLGFFLVSCDKKNEVVSLSQDSLFALEYGNFENEVNLFSLSQPSDVHTYITMQDGFFYIVNGESKKILELSSYGDLISIYYNEGTNPTPEFAEDDFAQVASSTKKAVSYPFNSLGPITVDSHKYIYVVDTLPEARQEMDTENRLLLSQVVLRFSNNGEFIDYIGQRGPGGEPFPYIRSLYTTQNNELVVVCQTNTGMIVYWYDDTGYLRHSVPFDSSQLPNPLAEQTPMEMFVMLDKVIPSRTEDKLYVKIDYYTSTVDTASNVQSGIDYTSSLLFPLDVNTGNYEKPLTIPVYQQEDTDGLTRVVYPLPYEFLGVTESGWFFFIVPDDTGYHIQMIQKDGLRILNRHLELNHKDVLYHNFSLSSEGIISVLLAYTDNVTVSWWRTDSLIDSILKE</sequence>
<protein>
    <recommendedName>
        <fullName evidence="3">Lipoprotein</fullName>
    </recommendedName>
</protein>
<reference evidence="1" key="2">
    <citation type="submission" date="2021-04" db="EMBL/GenBank/DDBJ databases">
        <authorList>
            <person name="Gilroy R."/>
        </authorList>
    </citation>
    <scope>NUCLEOTIDE SEQUENCE</scope>
    <source>
        <strain evidence="1">Gambia15-2214</strain>
    </source>
</reference>
<dbReference type="EMBL" id="JAHLFV010000054">
    <property type="protein sequence ID" value="MBU3849384.1"/>
    <property type="molecule type" value="Genomic_DNA"/>
</dbReference>
<dbReference type="SUPFAM" id="SSF63825">
    <property type="entry name" value="YWTD domain"/>
    <property type="match status" value="1"/>
</dbReference>
<dbReference type="Proteomes" id="UP000823914">
    <property type="component" value="Unassembled WGS sequence"/>
</dbReference>
<organism evidence="1 2">
    <name type="scientific">Candidatus Treponema excrementipullorum</name>
    <dbReference type="NCBI Taxonomy" id="2838768"/>
    <lineage>
        <taxon>Bacteria</taxon>
        <taxon>Pseudomonadati</taxon>
        <taxon>Spirochaetota</taxon>
        <taxon>Spirochaetia</taxon>
        <taxon>Spirochaetales</taxon>
        <taxon>Treponemataceae</taxon>
        <taxon>Treponema</taxon>
    </lineage>
</organism>
<dbReference type="InterPro" id="IPR058072">
    <property type="entry name" value="LIC12708-like"/>
</dbReference>
<proteinExistence type="predicted"/>
<name>A0A9E2L090_9SPIR</name>
<evidence type="ECO:0008006" key="3">
    <source>
        <dbReference type="Google" id="ProtNLM"/>
    </source>
</evidence>
<reference evidence="1" key="1">
    <citation type="journal article" date="2021" name="PeerJ">
        <title>Extensive microbial diversity within the chicken gut microbiome revealed by metagenomics and culture.</title>
        <authorList>
            <person name="Gilroy R."/>
            <person name="Ravi A."/>
            <person name="Getino M."/>
            <person name="Pursley I."/>
            <person name="Horton D.L."/>
            <person name="Alikhan N.F."/>
            <person name="Baker D."/>
            <person name="Gharbi K."/>
            <person name="Hall N."/>
            <person name="Watson M."/>
            <person name="Adriaenssens E.M."/>
            <person name="Foster-Nyarko E."/>
            <person name="Jarju S."/>
            <person name="Secka A."/>
            <person name="Antonio M."/>
            <person name="Oren A."/>
            <person name="Chaudhuri R.R."/>
            <person name="La Ragione R."/>
            <person name="Hildebrand F."/>
            <person name="Pallen M.J."/>
        </authorList>
    </citation>
    <scope>NUCLEOTIDE SEQUENCE</scope>
    <source>
        <strain evidence="1">Gambia15-2214</strain>
    </source>
</reference>